<dbReference type="AlphaFoldDB" id="Q216I7"/>
<dbReference type="KEGG" id="rpc:RPC_2145"/>
<protein>
    <submittedName>
        <fullName evidence="2">Uncharacterized protein</fullName>
    </submittedName>
</protein>
<keyword evidence="1" id="KW-0812">Transmembrane</keyword>
<sequence length="94" mass="10053">MSRSDHTTAERRNLQVVIRFVLHVAIVGAVASFGDIGFARSLVALLWLSAMLCVGAAVLLRETIGEHVLTYWDEAAAFGSLFCLANVVHAALAA</sequence>
<keyword evidence="1" id="KW-0472">Membrane</keyword>
<accession>Q216I7</accession>
<dbReference type="OrthoDB" id="7376619at2"/>
<gene>
    <name evidence="2" type="ordered locus">RPC_2145</name>
</gene>
<dbReference type="EMBL" id="CP000301">
    <property type="protein sequence ID" value="ABD87699.1"/>
    <property type="molecule type" value="Genomic_DNA"/>
</dbReference>
<proteinExistence type="predicted"/>
<feature type="transmembrane region" description="Helical" evidence="1">
    <location>
        <begin position="42"/>
        <end position="60"/>
    </location>
</feature>
<evidence type="ECO:0000256" key="1">
    <source>
        <dbReference type="SAM" id="Phobius"/>
    </source>
</evidence>
<name>Q216I7_RHOPB</name>
<keyword evidence="1" id="KW-1133">Transmembrane helix</keyword>
<evidence type="ECO:0000313" key="2">
    <source>
        <dbReference type="EMBL" id="ABD87699.1"/>
    </source>
</evidence>
<dbReference type="RefSeq" id="WP_011472598.1">
    <property type="nucleotide sequence ID" value="NC_007925.1"/>
</dbReference>
<reference evidence="2" key="1">
    <citation type="submission" date="2006-03" db="EMBL/GenBank/DDBJ databases">
        <title>Complete sequence of Rhodopseudomonas palustris BisB18.</title>
        <authorList>
            <consortium name="US DOE Joint Genome Institute"/>
            <person name="Copeland A."/>
            <person name="Lucas S."/>
            <person name="Lapidus A."/>
            <person name="Barry K."/>
            <person name="Detter J.C."/>
            <person name="Glavina del Rio T."/>
            <person name="Hammon N."/>
            <person name="Israni S."/>
            <person name="Dalin E."/>
            <person name="Tice H."/>
            <person name="Pitluck S."/>
            <person name="Chain P."/>
            <person name="Malfatti S."/>
            <person name="Shin M."/>
            <person name="Vergez L."/>
            <person name="Schmutz J."/>
            <person name="Larimer F."/>
            <person name="Land M."/>
            <person name="Hauser L."/>
            <person name="Pelletier D.A."/>
            <person name="Kyrpides N."/>
            <person name="Anderson I."/>
            <person name="Oda Y."/>
            <person name="Harwood C.S."/>
            <person name="Richardson P."/>
        </authorList>
    </citation>
    <scope>NUCLEOTIDE SEQUENCE [LARGE SCALE GENOMIC DNA]</scope>
    <source>
        <strain evidence="2">BisB18</strain>
    </source>
</reference>
<dbReference type="STRING" id="316056.RPC_2145"/>
<organism evidence="2">
    <name type="scientific">Rhodopseudomonas palustris (strain BisB18)</name>
    <dbReference type="NCBI Taxonomy" id="316056"/>
    <lineage>
        <taxon>Bacteria</taxon>
        <taxon>Pseudomonadati</taxon>
        <taxon>Pseudomonadota</taxon>
        <taxon>Alphaproteobacteria</taxon>
        <taxon>Hyphomicrobiales</taxon>
        <taxon>Nitrobacteraceae</taxon>
        <taxon>Rhodopseudomonas</taxon>
    </lineage>
</organism>
<dbReference type="HOGENOM" id="CLU_184975_0_0_5"/>
<feature type="transmembrane region" description="Helical" evidence="1">
    <location>
        <begin position="16"/>
        <end position="36"/>
    </location>
</feature>